<keyword evidence="3 11" id="KW-0812">Transmembrane</keyword>
<evidence type="ECO:0000256" key="1">
    <source>
        <dbReference type="ARBA" id="ARBA00004651"/>
    </source>
</evidence>
<evidence type="ECO:0000256" key="2">
    <source>
        <dbReference type="ARBA" id="ARBA00022475"/>
    </source>
</evidence>
<dbReference type="PANTHER" id="PTHR24248">
    <property type="entry name" value="ADRENERGIC RECEPTOR-RELATED G-PROTEIN COUPLED RECEPTOR"/>
    <property type="match status" value="1"/>
</dbReference>
<name>A0A8B7YWT9_ACAPL</name>
<dbReference type="GO" id="GO:0004930">
    <property type="term" value="F:G protein-coupled receptor activity"/>
    <property type="evidence" value="ECO:0007669"/>
    <property type="project" value="UniProtKB-KW"/>
</dbReference>
<evidence type="ECO:0000256" key="3">
    <source>
        <dbReference type="ARBA" id="ARBA00022692"/>
    </source>
</evidence>
<dbReference type="Pfam" id="PF00001">
    <property type="entry name" value="7tm_1"/>
    <property type="match status" value="1"/>
</dbReference>
<feature type="transmembrane region" description="Helical" evidence="11">
    <location>
        <begin position="368"/>
        <end position="391"/>
    </location>
</feature>
<feature type="transmembrane region" description="Helical" evidence="11">
    <location>
        <begin position="64"/>
        <end position="84"/>
    </location>
</feature>
<feature type="compositionally biased region" description="Basic and acidic residues" evidence="10">
    <location>
        <begin position="234"/>
        <end position="246"/>
    </location>
</feature>
<feature type="domain" description="G-protein coupled receptors family 1 profile" evidence="12">
    <location>
        <begin position="44"/>
        <end position="420"/>
    </location>
</feature>
<feature type="transmembrane region" description="Helical" evidence="11">
    <location>
        <begin position="30"/>
        <end position="52"/>
    </location>
</feature>
<protein>
    <submittedName>
        <fullName evidence="14">Muscarinic acetylcholine receptor M5-like</fullName>
    </submittedName>
</protein>
<evidence type="ECO:0000256" key="9">
    <source>
        <dbReference type="ARBA" id="ARBA00023224"/>
    </source>
</evidence>
<dbReference type="PANTHER" id="PTHR24248:SF125">
    <property type="entry name" value="DOPAMINE D2-LIKE RECEPTOR"/>
    <property type="match status" value="1"/>
</dbReference>
<keyword evidence="6 11" id="KW-0472">Membrane</keyword>
<keyword evidence="13" id="KW-1185">Reference proteome</keyword>
<dbReference type="AlphaFoldDB" id="A0A8B7YWT9"/>
<keyword evidence="7" id="KW-1015">Disulfide bond</keyword>
<dbReference type="Gene3D" id="1.20.1070.10">
    <property type="entry name" value="Rhodopsin 7-helix transmembrane proteins"/>
    <property type="match status" value="2"/>
</dbReference>
<dbReference type="GeneID" id="110982672"/>
<keyword evidence="2" id="KW-1003">Cell membrane</keyword>
<evidence type="ECO:0000256" key="10">
    <source>
        <dbReference type="SAM" id="MobiDB-lite"/>
    </source>
</evidence>
<dbReference type="Proteomes" id="UP000694845">
    <property type="component" value="Unplaced"/>
</dbReference>
<dbReference type="PROSITE" id="PS50262">
    <property type="entry name" value="G_PROTEIN_RECEP_F1_2"/>
    <property type="match status" value="1"/>
</dbReference>
<dbReference type="OMA" id="AYTRHEE"/>
<gene>
    <name evidence="14" type="primary">LOC110982672</name>
</gene>
<dbReference type="InterPro" id="IPR017452">
    <property type="entry name" value="GPCR_Rhodpsn_7TM"/>
</dbReference>
<keyword evidence="4 11" id="KW-1133">Transmembrane helix</keyword>
<dbReference type="PRINTS" id="PR00237">
    <property type="entry name" value="GPCRRHODOPSN"/>
</dbReference>
<feature type="region of interest" description="Disordered" evidence="10">
    <location>
        <begin position="234"/>
        <end position="264"/>
    </location>
</feature>
<dbReference type="GO" id="GO:0001591">
    <property type="term" value="F:dopamine neurotransmitter receptor activity, coupled via Gi/Go"/>
    <property type="evidence" value="ECO:0007669"/>
    <property type="project" value="TreeGrafter"/>
</dbReference>
<dbReference type="SMART" id="SM01381">
    <property type="entry name" value="7TM_GPCR_Srsx"/>
    <property type="match status" value="1"/>
</dbReference>
<proteinExistence type="predicted"/>
<evidence type="ECO:0000259" key="12">
    <source>
        <dbReference type="PROSITE" id="PS50262"/>
    </source>
</evidence>
<dbReference type="GO" id="GO:0005886">
    <property type="term" value="C:plasma membrane"/>
    <property type="evidence" value="ECO:0007669"/>
    <property type="project" value="UniProtKB-SubCell"/>
</dbReference>
<dbReference type="InterPro" id="IPR000276">
    <property type="entry name" value="GPCR_Rhodpsn"/>
</dbReference>
<dbReference type="RefSeq" id="XP_022096955.1">
    <property type="nucleotide sequence ID" value="XM_022241263.1"/>
</dbReference>
<evidence type="ECO:0000256" key="7">
    <source>
        <dbReference type="ARBA" id="ARBA00023157"/>
    </source>
</evidence>
<evidence type="ECO:0000256" key="11">
    <source>
        <dbReference type="SAM" id="Phobius"/>
    </source>
</evidence>
<feature type="transmembrane region" description="Helical" evidence="11">
    <location>
        <begin position="104"/>
        <end position="123"/>
    </location>
</feature>
<comment type="subcellular location">
    <subcellularLocation>
        <location evidence="1">Cell membrane</location>
        <topology evidence="1">Multi-pass membrane protein</topology>
    </subcellularLocation>
</comment>
<feature type="transmembrane region" description="Helical" evidence="11">
    <location>
        <begin position="143"/>
        <end position="169"/>
    </location>
</feature>
<organism evidence="13 14">
    <name type="scientific">Acanthaster planci</name>
    <name type="common">Crown-of-thorns starfish</name>
    <dbReference type="NCBI Taxonomy" id="133434"/>
    <lineage>
        <taxon>Eukaryota</taxon>
        <taxon>Metazoa</taxon>
        <taxon>Echinodermata</taxon>
        <taxon>Eleutherozoa</taxon>
        <taxon>Asterozoa</taxon>
        <taxon>Asteroidea</taxon>
        <taxon>Valvatacea</taxon>
        <taxon>Valvatida</taxon>
        <taxon>Acanthasteridae</taxon>
        <taxon>Acanthaster</taxon>
    </lineage>
</organism>
<dbReference type="GO" id="GO:0045202">
    <property type="term" value="C:synapse"/>
    <property type="evidence" value="ECO:0007669"/>
    <property type="project" value="GOC"/>
</dbReference>
<dbReference type="KEGG" id="aplc:110982672"/>
<evidence type="ECO:0000256" key="4">
    <source>
        <dbReference type="ARBA" id="ARBA00022989"/>
    </source>
</evidence>
<accession>A0A8B7YWT9</accession>
<keyword evidence="9" id="KW-0807">Transducer</keyword>
<evidence type="ECO:0000313" key="14">
    <source>
        <dbReference type="RefSeq" id="XP_022096955.1"/>
    </source>
</evidence>
<dbReference type="OrthoDB" id="10071887at2759"/>
<evidence type="ECO:0000256" key="5">
    <source>
        <dbReference type="ARBA" id="ARBA00023040"/>
    </source>
</evidence>
<dbReference type="SUPFAM" id="SSF81321">
    <property type="entry name" value="Family A G protein-coupled receptor-like"/>
    <property type="match status" value="1"/>
</dbReference>
<evidence type="ECO:0000256" key="8">
    <source>
        <dbReference type="ARBA" id="ARBA00023170"/>
    </source>
</evidence>
<evidence type="ECO:0000256" key="6">
    <source>
        <dbReference type="ARBA" id="ARBA00023136"/>
    </source>
</evidence>
<keyword evidence="8" id="KW-0675">Receptor</keyword>
<evidence type="ECO:0000313" key="13">
    <source>
        <dbReference type="Proteomes" id="UP000694845"/>
    </source>
</evidence>
<keyword evidence="5" id="KW-0297">G-protein coupled receptor</keyword>
<feature type="transmembrane region" description="Helical" evidence="11">
    <location>
        <begin position="189"/>
        <end position="212"/>
    </location>
</feature>
<sequence length="452" mass="51316">MMTFLNNTTDSSLRKLIEEEGWSVPVQVSIGAIVTAVTLVTVLGNSSVIYAFARFSRLRTYNNFYIVSLAVADLIVGLTTMPMYGLYWLLGYWPLGHTVCSCHLVISHCILNTTFLSVLAIAIDRLMSVTYPIVHIEHRTKRYAMLVISLTYVIPLAIWLPFLLSWEFVYDGPFFVKDYRCYPLYLSNMFYTAGAILVLNWIPIFAVTVVYFKVYHRVRGKIARRRERLRAMHEAARRQEVDRDDTSPESDLNASMVPPTKQNIDMTRTSQGRGLLMQLQCGALCGIAIASDSHSSKETKYGLPELRHKPSSDTSEYNFLANQANQRGLGTLRLVNQQQNNQRFCISSSLRHSTAYTRHEESNLALRTLSLIFISMMISGLPWAITAVVIVTCRYCIPLFLQQMLVFLVHTSSAVNPFCYAAANPLYRVAFLNVLNLACYTGTRRRHLLIGR</sequence>
<reference evidence="14" key="1">
    <citation type="submission" date="2025-08" db="UniProtKB">
        <authorList>
            <consortium name="RefSeq"/>
        </authorList>
    </citation>
    <scope>IDENTIFICATION</scope>
</reference>